<evidence type="ECO:0000313" key="5">
    <source>
        <dbReference type="Proteomes" id="UP001153620"/>
    </source>
</evidence>
<reference evidence="4" key="1">
    <citation type="submission" date="2022-01" db="EMBL/GenBank/DDBJ databases">
        <authorList>
            <person name="King R."/>
        </authorList>
    </citation>
    <scope>NUCLEOTIDE SEQUENCE</scope>
</reference>
<feature type="coiled-coil region" evidence="1">
    <location>
        <begin position="162"/>
        <end position="202"/>
    </location>
</feature>
<evidence type="ECO:0000256" key="1">
    <source>
        <dbReference type="SAM" id="Coils"/>
    </source>
</evidence>
<accession>A0A9N9WN34</accession>
<reference evidence="4" key="2">
    <citation type="submission" date="2022-10" db="EMBL/GenBank/DDBJ databases">
        <authorList>
            <consortium name="ENA_rothamsted_submissions"/>
            <consortium name="culmorum"/>
            <person name="King R."/>
        </authorList>
    </citation>
    <scope>NUCLEOTIDE SEQUENCE</scope>
</reference>
<sequence>MKLIIVINIIVVTCGLAQSYSIYGNAKRRSNSMLAPMVPMYPQQLTPQYYDNRASTSYLQPQPMQYLSVPYMQQQSQQQQPTQQQQQQQQQQQPQRTADDYNYRSNPSYFYYPQQRDQYQEQLYGIPTYHGDYNPKPYYFARPSYMTEDDRLETTNPLDYLHEEILEENERARNNAAFMQNLALYNKQLDSLQGRTQQLQQIQELYNLKPNSEFDDYEMIEQPTDWYDQTAILLDPNTYENYMPPQQQPQPQYQQRPLDYDDEMVKELKELKQNRKSMNIARSYEMPKQQIYSNQDWQQDMPPENEDEDVMEPDNYDDEWINWGGQKRSIQPKKDFADGKQTQTIDKQSKLTKVTSKMATVTTSKPVSSSVSTTTTIKASTDNSKLLGKLHKGQKEVVLPRPATPVRRPFTESIMKSLGTNIDEKQASSEQAAPIYKTIKQIIDMEQSLSHLSDNQLPTSKIRKRFVTNEEALAQQLNGLKRTSK</sequence>
<keyword evidence="5" id="KW-1185">Reference proteome</keyword>
<organism evidence="4 5">
    <name type="scientific">Chironomus riparius</name>
    <dbReference type="NCBI Taxonomy" id="315576"/>
    <lineage>
        <taxon>Eukaryota</taxon>
        <taxon>Metazoa</taxon>
        <taxon>Ecdysozoa</taxon>
        <taxon>Arthropoda</taxon>
        <taxon>Hexapoda</taxon>
        <taxon>Insecta</taxon>
        <taxon>Pterygota</taxon>
        <taxon>Neoptera</taxon>
        <taxon>Endopterygota</taxon>
        <taxon>Diptera</taxon>
        <taxon>Nematocera</taxon>
        <taxon>Chironomoidea</taxon>
        <taxon>Chironomidae</taxon>
        <taxon>Chironominae</taxon>
        <taxon>Chironomus</taxon>
    </lineage>
</organism>
<protein>
    <submittedName>
        <fullName evidence="4">Uncharacterized protein</fullName>
    </submittedName>
</protein>
<feature type="region of interest" description="Disordered" evidence="2">
    <location>
        <begin position="71"/>
        <end position="106"/>
    </location>
</feature>
<feature type="signal peptide" evidence="3">
    <location>
        <begin position="1"/>
        <end position="19"/>
    </location>
</feature>
<proteinExistence type="predicted"/>
<feature type="chain" id="PRO_5040372797" evidence="3">
    <location>
        <begin position="20"/>
        <end position="485"/>
    </location>
</feature>
<evidence type="ECO:0000313" key="4">
    <source>
        <dbReference type="EMBL" id="CAG9797571.1"/>
    </source>
</evidence>
<dbReference type="EMBL" id="OU895877">
    <property type="protein sequence ID" value="CAG9797571.1"/>
    <property type="molecule type" value="Genomic_DNA"/>
</dbReference>
<dbReference type="AlphaFoldDB" id="A0A9N9WN34"/>
<evidence type="ECO:0000256" key="2">
    <source>
        <dbReference type="SAM" id="MobiDB-lite"/>
    </source>
</evidence>
<feature type="compositionally biased region" description="Low complexity" evidence="2">
    <location>
        <begin position="73"/>
        <end position="95"/>
    </location>
</feature>
<dbReference type="Proteomes" id="UP001153620">
    <property type="component" value="Chromosome 1"/>
</dbReference>
<keyword evidence="3" id="KW-0732">Signal</keyword>
<evidence type="ECO:0000256" key="3">
    <source>
        <dbReference type="SAM" id="SignalP"/>
    </source>
</evidence>
<dbReference type="OrthoDB" id="10250458at2759"/>
<keyword evidence="1" id="KW-0175">Coiled coil</keyword>
<name>A0A9N9WN34_9DIPT</name>
<gene>
    <name evidence="4" type="ORF">CHIRRI_LOCUS569</name>
</gene>